<evidence type="ECO:0000313" key="10">
    <source>
        <dbReference type="EMBL" id="MFM1525093.1"/>
    </source>
</evidence>
<dbReference type="Pfam" id="PF00149">
    <property type="entry name" value="Metallophos"/>
    <property type="match status" value="1"/>
</dbReference>
<dbReference type="InterPro" id="IPR004593">
    <property type="entry name" value="SbcD"/>
</dbReference>
<evidence type="ECO:0000256" key="1">
    <source>
        <dbReference type="ARBA" id="ARBA00010555"/>
    </source>
</evidence>
<keyword evidence="6 7" id="KW-0269">Exonuclease</keyword>
<dbReference type="InterPro" id="IPR041796">
    <property type="entry name" value="Mre11_N"/>
</dbReference>
<comment type="caution">
    <text evidence="10">The sequence shown here is derived from an EMBL/GenBank/DDBJ whole genome shotgun (WGS) entry which is preliminary data.</text>
</comment>
<gene>
    <name evidence="7" type="primary">sbcD</name>
    <name evidence="10" type="ORF">ABGF40_05335</name>
</gene>
<keyword evidence="7" id="KW-0233">DNA recombination</keyword>
<comment type="subunit">
    <text evidence="2 7">Heterodimer of SbcC and SbcD.</text>
</comment>
<dbReference type="CDD" id="cd00840">
    <property type="entry name" value="MPP_Mre11_N"/>
    <property type="match status" value="1"/>
</dbReference>
<evidence type="ECO:0000256" key="3">
    <source>
        <dbReference type="ARBA" id="ARBA00013365"/>
    </source>
</evidence>
<evidence type="ECO:0000259" key="9">
    <source>
        <dbReference type="Pfam" id="PF12320"/>
    </source>
</evidence>
<keyword evidence="4 7" id="KW-0540">Nuclease</keyword>
<keyword evidence="7" id="KW-0235">DNA replication</keyword>
<dbReference type="Pfam" id="PF12320">
    <property type="entry name" value="SbcD_C"/>
    <property type="match status" value="1"/>
</dbReference>
<feature type="domain" description="Nuclease SbcCD subunit D C-terminal" evidence="9">
    <location>
        <begin position="264"/>
        <end position="352"/>
    </location>
</feature>
<evidence type="ECO:0000256" key="4">
    <source>
        <dbReference type="ARBA" id="ARBA00022722"/>
    </source>
</evidence>
<dbReference type="InterPro" id="IPR029052">
    <property type="entry name" value="Metallo-depent_PP-like"/>
</dbReference>
<reference evidence="10 11" key="1">
    <citation type="journal article" date="2024" name="Front. Microbiol.">
        <title>Pangenomic and biochemical analyses of Helcococcus ovis reveal widespread tetracycline resistance and a novel bacterial species, Helcococcus bovis.</title>
        <authorList>
            <person name="Cunha F."/>
            <person name="Zhai Y."/>
            <person name="Casaro S."/>
            <person name="Jones K.L."/>
            <person name="Hernandez M."/>
            <person name="Bisinotto R.S."/>
            <person name="Kariyawasam S."/>
            <person name="Brown M.B."/>
            <person name="Phillips A."/>
            <person name="Jeong K.C."/>
            <person name="Galvao K.N."/>
        </authorList>
    </citation>
    <scope>NUCLEOTIDE SEQUENCE [LARGE SCALE GENOMIC DNA]</scope>
    <source>
        <strain evidence="10 11">KG197</strain>
    </source>
</reference>
<dbReference type="Gene3D" id="3.60.21.10">
    <property type="match status" value="1"/>
</dbReference>
<keyword evidence="7" id="KW-0255">Endonuclease</keyword>
<accession>A0ABW9F7J7</accession>
<evidence type="ECO:0000259" key="8">
    <source>
        <dbReference type="Pfam" id="PF00149"/>
    </source>
</evidence>
<keyword evidence="11" id="KW-1185">Reference proteome</keyword>
<name>A0ABW9F7J7_9FIRM</name>
<dbReference type="NCBIfam" id="TIGR00619">
    <property type="entry name" value="sbcd"/>
    <property type="match status" value="1"/>
</dbReference>
<organism evidence="10 11">
    <name type="scientific">Helcococcus bovis</name>
    <dbReference type="NCBI Taxonomy" id="3153252"/>
    <lineage>
        <taxon>Bacteria</taxon>
        <taxon>Bacillati</taxon>
        <taxon>Bacillota</taxon>
        <taxon>Tissierellia</taxon>
        <taxon>Tissierellales</taxon>
        <taxon>Peptoniphilaceae</taxon>
        <taxon>Helcococcus</taxon>
    </lineage>
</organism>
<comment type="similarity">
    <text evidence="1 7">Belongs to the SbcD family.</text>
</comment>
<comment type="function">
    <text evidence="7">SbcCD cleaves DNA hairpin structures. These structures can inhibit DNA replication and are intermediates in certain DNA recombination reactions. The complex acts as a 3'-&gt;5' double strand exonuclease that can open hairpins. It also has a 5' single-strand endonuclease activity.</text>
</comment>
<dbReference type="InterPro" id="IPR004843">
    <property type="entry name" value="Calcineurin-like_PHP"/>
</dbReference>
<sequence>MKIMHLADLHIGKNVDGYSMIEDQIYALNEIIKLLKSEIVDTLLIAGDIYQNFVPSADAIKVFDDFITSVKKLNVKILIISGNHDSSERLSFASDILSSSEIYISRPFSGEIQKISFNDKYGKINFYLFPYVKPSQVRQFYPEEKVDDYSDAVRIVLDNIDIDKEERNIILSHQFILNATLSESEEIYAGLLEAVPDYLYDKFDYIAMGHIHKKQSFLNGKLRYPGSLLKYSASETGYDKSITLINVKEKGNLEIYEKKINFLRDMRTIKGEFEYIIKNSINDQNKDDYIHLVLEDEDDILDGMQKIRKIYPNTLTMKYINKTNGNDSFDDLEKTIKNKSPLEIFEEFYHQKTGKYLTEDKKKIMSDIIEKIWSDNENN</sequence>
<evidence type="ECO:0000256" key="6">
    <source>
        <dbReference type="ARBA" id="ARBA00022839"/>
    </source>
</evidence>
<dbReference type="PANTHER" id="PTHR30337:SF0">
    <property type="entry name" value="NUCLEASE SBCCD SUBUNIT D"/>
    <property type="match status" value="1"/>
</dbReference>
<evidence type="ECO:0000256" key="2">
    <source>
        <dbReference type="ARBA" id="ARBA00011322"/>
    </source>
</evidence>
<feature type="domain" description="Calcineurin-like phosphoesterase" evidence="8">
    <location>
        <begin position="1"/>
        <end position="213"/>
    </location>
</feature>
<dbReference type="PANTHER" id="PTHR30337">
    <property type="entry name" value="COMPONENT OF ATP-DEPENDENT DSDNA EXONUCLEASE"/>
    <property type="match status" value="1"/>
</dbReference>
<protein>
    <recommendedName>
        <fullName evidence="3 7">Nuclease SbcCD subunit D</fullName>
    </recommendedName>
</protein>
<evidence type="ECO:0000256" key="7">
    <source>
        <dbReference type="RuleBase" id="RU363069"/>
    </source>
</evidence>
<dbReference type="SUPFAM" id="SSF56300">
    <property type="entry name" value="Metallo-dependent phosphatases"/>
    <property type="match status" value="1"/>
</dbReference>
<dbReference type="InterPro" id="IPR026843">
    <property type="entry name" value="SbcD_C"/>
</dbReference>
<evidence type="ECO:0000313" key="11">
    <source>
        <dbReference type="Proteomes" id="UP001629536"/>
    </source>
</evidence>
<dbReference type="RefSeq" id="WP_408126675.1">
    <property type="nucleotide sequence ID" value="NZ_JBFNFH010000011.1"/>
</dbReference>
<dbReference type="InterPro" id="IPR050535">
    <property type="entry name" value="DNA_Repair-Maintenance_Comp"/>
</dbReference>
<dbReference type="GO" id="GO:0004527">
    <property type="term" value="F:exonuclease activity"/>
    <property type="evidence" value="ECO:0007669"/>
    <property type="project" value="UniProtKB-KW"/>
</dbReference>
<dbReference type="Proteomes" id="UP001629536">
    <property type="component" value="Unassembled WGS sequence"/>
</dbReference>
<proteinExistence type="inferred from homology"/>
<evidence type="ECO:0000256" key="5">
    <source>
        <dbReference type="ARBA" id="ARBA00022801"/>
    </source>
</evidence>
<dbReference type="EMBL" id="JBFNFH010000011">
    <property type="protein sequence ID" value="MFM1525093.1"/>
    <property type="molecule type" value="Genomic_DNA"/>
</dbReference>
<keyword evidence="5 7" id="KW-0378">Hydrolase</keyword>